<gene>
    <name evidence="9 12" type="primary">ispE</name>
    <name evidence="12" type="ORF">HMPREF9429_00948</name>
</gene>
<dbReference type="HAMAP" id="MF_00061">
    <property type="entry name" value="IspE"/>
    <property type="match status" value="1"/>
</dbReference>
<sequence length="281" mass="30385">MISESAYGKINLAMRIVGRRPDGYHEVDTVYQSVALHDTVTIEESSVFRLTADRSDLVCDETNLAYKAYKALAPFCEVLRPVHIRLEKRLPVAAGLAGGSADCAAVLRGLNRFWDLNLKASDLERIGAALGADVPFCVTGGTVRGSGIGDILTPLPSLPAWEVLILHPHVCVETRKAYDLFDKAESVSFVDVGEMVDSVRSASFEGICRAMGNTFESFIVPLVPEVSECKAALSRFGLNPLMSGSGPTVFALVPPEGDGAFFAKRLEEEMKNTDVMLTSLI</sequence>
<dbReference type="InterPro" id="IPR014721">
    <property type="entry name" value="Ribsml_uS5_D2-typ_fold_subgr"/>
</dbReference>
<keyword evidence="4 9" id="KW-0808">Transferase</keyword>
<reference evidence="12 13" key="1">
    <citation type="submission" date="2010-08" db="EMBL/GenBank/DDBJ databases">
        <authorList>
            <person name="Weinstock G."/>
            <person name="Sodergren E."/>
            <person name="Clifton S."/>
            <person name="Fulton L."/>
            <person name="Fulton B."/>
            <person name="Courtney L."/>
            <person name="Fronick C."/>
            <person name="Harrison M."/>
            <person name="Strong C."/>
            <person name="Farmer C."/>
            <person name="Delahaunty K."/>
            <person name="Markovic C."/>
            <person name="Hall O."/>
            <person name="Minx P."/>
            <person name="Tomlinson C."/>
            <person name="Mitreva M."/>
            <person name="Hou S."/>
            <person name="Chen J."/>
            <person name="Wollam A."/>
            <person name="Pepin K.H."/>
            <person name="Johnson M."/>
            <person name="Bhonagiri V."/>
            <person name="Zhang X."/>
            <person name="Suruliraj S."/>
            <person name="Warren W."/>
            <person name="Chinwalla A."/>
            <person name="Mardis E.R."/>
            <person name="Wilson R.K."/>
        </authorList>
    </citation>
    <scope>NUCLEOTIDE SEQUENCE [LARGE SCALE GENOMIC DNA]</scope>
    <source>
        <strain evidence="12 13">F0359</strain>
    </source>
</reference>
<comment type="similarity">
    <text evidence="1 9">Belongs to the GHMP kinase family. IspE subfamily.</text>
</comment>
<dbReference type="GO" id="GO:0050515">
    <property type="term" value="F:4-(cytidine 5'-diphospho)-2-C-methyl-D-erythritol kinase activity"/>
    <property type="evidence" value="ECO:0007669"/>
    <property type="project" value="UniProtKB-UniRule"/>
</dbReference>
<dbReference type="InterPro" id="IPR036554">
    <property type="entry name" value="GHMP_kinase_C_sf"/>
</dbReference>
<dbReference type="Proteomes" id="UP000003195">
    <property type="component" value="Unassembled WGS sequence"/>
</dbReference>
<dbReference type="PANTHER" id="PTHR43527:SF2">
    <property type="entry name" value="4-DIPHOSPHOCYTIDYL-2-C-METHYL-D-ERYTHRITOL KINASE, CHLOROPLASTIC"/>
    <property type="match status" value="1"/>
</dbReference>
<dbReference type="STRING" id="706434.HMPREF9429_00948"/>
<dbReference type="NCBIfam" id="TIGR00154">
    <property type="entry name" value="ispE"/>
    <property type="match status" value="1"/>
</dbReference>
<comment type="caution">
    <text evidence="12">The sequence shown here is derived from an EMBL/GenBank/DDBJ whole genome shotgun (WGS) entry which is preliminary data.</text>
</comment>
<feature type="domain" description="GHMP kinase C-terminal" evidence="11">
    <location>
        <begin position="198"/>
        <end position="271"/>
    </location>
</feature>
<dbReference type="RefSeq" id="WP_006941989.1">
    <property type="nucleotide sequence ID" value="NZ_GL538208.1"/>
</dbReference>
<evidence type="ECO:0000256" key="3">
    <source>
        <dbReference type="ARBA" id="ARBA00017473"/>
    </source>
</evidence>
<keyword evidence="5 9" id="KW-0547">Nucleotide-binding</keyword>
<dbReference type="InterPro" id="IPR004424">
    <property type="entry name" value="IspE"/>
</dbReference>
<feature type="binding site" evidence="9">
    <location>
        <begin position="91"/>
        <end position="101"/>
    </location>
    <ligand>
        <name>ATP</name>
        <dbReference type="ChEBI" id="CHEBI:30616"/>
    </ligand>
</feature>
<dbReference type="GO" id="GO:0019288">
    <property type="term" value="P:isopentenyl diphosphate biosynthetic process, methylerythritol 4-phosphate pathway"/>
    <property type="evidence" value="ECO:0007669"/>
    <property type="project" value="UniProtKB-UniRule"/>
</dbReference>
<evidence type="ECO:0000259" key="11">
    <source>
        <dbReference type="Pfam" id="PF08544"/>
    </source>
</evidence>
<dbReference type="PIRSF" id="PIRSF010376">
    <property type="entry name" value="IspE"/>
    <property type="match status" value="1"/>
</dbReference>
<evidence type="ECO:0000256" key="6">
    <source>
        <dbReference type="ARBA" id="ARBA00022777"/>
    </source>
</evidence>
<dbReference type="UniPathway" id="UPA00056">
    <property type="reaction ID" value="UER00094"/>
</dbReference>
<dbReference type="InterPro" id="IPR020568">
    <property type="entry name" value="Ribosomal_Su5_D2-typ_SF"/>
</dbReference>
<dbReference type="eggNOG" id="COG1947">
    <property type="taxonomic scope" value="Bacteria"/>
</dbReference>
<feature type="active site" evidence="9">
    <location>
        <position position="9"/>
    </location>
</feature>
<evidence type="ECO:0000256" key="4">
    <source>
        <dbReference type="ARBA" id="ARBA00022679"/>
    </source>
</evidence>
<dbReference type="GO" id="GO:0016114">
    <property type="term" value="P:terpenoid biosynthetic process"/>
    <property type="evidence" value="ECO:0007669"/>
    <property type="project" value="UniProtKB-UniRule"/>
</dbReference>
<dbReference type="PANTHER" id="PTHR43527">
    <property type="entry name" value="4-DIPHOSPHOCYTIDYL-2-C-METHYL-D-ERYTHRITOL KINASE, CHLOROPLASTIC"/>
    <property type="match status" value="1"/>
</dbReference>
<dbReference type="SUPFAM" id="SSF55060">
    <property type="entry name" value="GHMP Kinase, C-terminal domain"/>
    <property type="match status" value="1"/>
</dbReference>
<dbReference type="Pfam" id="PF00288">
    <property type="entry name" value="GHMP_kinases_N"/>
    <property type="match status" value="1"/>
</dbReference>
<accession>E2ZBW6</accession>
<dbReference type="InterPro" id="IPR006204">
    <property type="entry name" value="GHMP_kinase_N_dom"/>
</dbReference>
<dbReference type="EC" id="2.7.1.148" evidence="2 9"/>
<evidence type="ECO:0000256" key="7">
    <source>
        <dbReference type="ARBA" id="ARBA00022840"/>
    </source>
</evidence>
<dbReference type="InterPro" id="IPR013750">
    <property type="entry name" value="GHMP_kinase_C_dom"/>
</dbReference>
<comment type="pathway">
    <text evidence="9">Isoprenoid biosynthesis; isopentenyl diphosphate biosynthesis via DXP pathway; isopentenyl diphosphate from 1-deoxy-D-xylulose 5-phosphate: step 3/6.</text>
</comment>
<evidence type="ECO:0000256" key="1">
    <source>
        <dbReference type="ARBA" id="ARBA00009684"/>
    </source>
</evidence>
<dbReference type="EMBL" id="AECS01000036">
    <property type="protein sequence ID" value="EFQ04344.1"/>
    <property type="molecule type" value="Genomic_DNA"/>
</dbReference>
<keyword evidence="7 9" id="KW-0067">ATP-binding</keyword>
<dbReference type="Gene3D" id="3.30.230.10">
    <property type="match status" value="1"/>
</dbReference>
<dbReference type="AlphaFoldDB" id="E2ZBW6"/>
<evidence type="ECO:0000256" key="8">
    <source>
        <dbReference type="ARBA" id="ARBA00032554"/>
    </source>
</evidence>
<dbReference type="OrthoDB" id="9809438at2"/>
<evidence type="ECO:0000259" key="10">
    <source>
        <dbReference type="Pfam" id="PF00288"/>
    </source>
</evidence>
<protein>
    <recommendedName>
        <fullName evidence="3 9">4-diphosphocytidyl-2-C-methyl-D-erythritol kinase</fullName>
        <shortName evidence="9">CMK</shortName>
        <ecNumber evidence="2 9">2.7.1.148</ecNumber>
    </recommendedName>
    <alternativeName>
        <fullName evidence="8 9">4-(cytidine-5'-diphospho)-2-C-methyl-D-erythritol kinase</fullName>
    </alternativeName>
</protein>
<dbReference type="SUPFAM" id="SSF54211">
    <property type="entry name" value="Ribosomal protein S5 domain 2-like"/>
    <property type="match status" value="1"/>
</dbReference>
<evidence type="ECO:0000313" key="12">
    <source>
        <dbReference type="EMBL" id="EFQ04344.1"/>
    </source>
</evidence>
<evidence type="ECO:0000256" key="9">
    <source>
        <dbReference type="HAMAP-Rule" id="MF_00061"/>
    </source>
</evidence>
<keyword evidence="13" id="KW-1185">Reference proteome</keyword>
<name>E2ZBW6_9FIRM</name>
<dbReference type="Gene3D" id="3.30.70.890">
    <property type="entry name" value="GHMP kinase, C-terminal domain"/>
    <property type="match status" value="1"/>
</dbReference>
<evidence type="ECO:0000256" key="2">
    <source>
        <dbReference type="ARBA" id="ARBA00012052"/>
    </source>
</evidence>
<proteinExistence type="inferred from homology"/>
<keyword evidence="9" id="KW-0414">Isoprene biosynthesis</keyword>
<feature type="domain" description="GHMP kinase N-terminal" evidence="10">
    <location>
        <begin position="63"/>
        <end position="141"/>
    </location>
</feature>
<comment type="catalytic activity">
    <reaction evidence="9">
        <text>4-CDP-2-C-methyl-D-erythritol + ATP = 4-CDP-2-C-methyl-D-erythritol 2-phosphate + ADP + H(+)</text>
        <dbReference type="Rhea" id="RHEA:18437"/>
        <dbReference type="ChEBI" id="CHEBI:15378"/>
        <dbReference type="ChEBI" id="CHEBI:30616"/>
        <dbReference type="ChEBI" id="CHEBI:57823"/>
        <dbReference type="ChEBI" id="CHEBI:57919"/>
        <dbReference type="ChEBI" id="CHEBI:456216"/>
        <dbReference type="EC" id="2.7.1.148"/>
    </reaction>
</comment>
<keyword evidence="6 9" id="KW-0418">Kinase</keyword>
<dbReference type="GO" id="GO:0005524">
    <property type="term" value="F:ATP binding"/>
    <property type="evidence" value="ECO:0007669"/>
    <property type="project" value="UniProtKB-UniRule"/>
</dbReference>
<evidence type="ECO:0000313" key="13">
    <source>
        <dbReference type="Proteomes" id="UP000003195"/>
    </source>
</evidence>
<comment type="function">
    <text evidence="9">Catalyzes the phosphorylation of the position 2 hydroxy group of 4-diphosphocytidyl-2C-methyl-D-erythritol.</text>
</comment>
<organism evidence="12 13">
    <name type="scientific">Megasphaera micronuciformis F0359</name>
    <dbReference type="NCBI Taxonomy" id="706434"/>
    <lineage>
        <taxon>Bacteria</taxon>
        <taxon>Bacillati</taxon>
        <taxon>Bacillota</taxon>
        <taxon>Negativicutes</taxon>
        <taxon>Veillonellales</taxon>
        <taxon>Veillonellaceae</taxon>
        <taxon>Megasphaera</taxon>
    </lineage>
</organism>
<dbReference type="HOGENOM" id="CLU_053057_1_1_9"/>
<evidence type="ECO:0000256" key="5">
    <source>
        <dbReference type="ARBA" id="ARBA00022741"/>
    </source>
</evidence>
<dbReference type="Pfam" id="PF08544">
    <property type="entry name" value="GHMP_kinases_C"/>
    <property type="match status" value="1"/>
</dbReference>
<feature type="active site" evidence="9">
    <location>
        <position position="133"/>
    </location>
</feature>